<dbReference type="SUPFAM" id="SSF50129">
    <property type="entry name" value="GroES-like"/>
    <property type="match status" value="1"/>
</dbReference>
<evidence type="ECO:0000259" key="1">
    <source>
        <dbReference type="SMART" id="SM00829"/>
    </source>
</evidence>
<dbReference type="GO" id="GO:0016491">
    <property type="term" value="F:oxidoreductase activity"/>
    <property type="evidence" value="ECO:0007669"/>
    <property type="project" value="InterPro"/>
</dbReference>
<reference evidence="2 3" key="1">
    <citation type="submission" date="2020-08" db="EMBL/GenBank/DDBJ databases">
        <title>Cohnella phylogeny.</title>
        <authorList>
            <person name="Dunlap C."/>
        </authorList>
    </citation>
    <scope>NUCLEOTIDE SEQUENCE [LARGE SCALE GENOMIC DNA]</scope>
    <source>
        <strain evidence="2 3">CBP 2801</strain>
    </source>
</reference>
<gene>
    <name evidence="2" type="ORF">H7C18_23225</name>
</gene>
<dbReference type="InterPro" id="IPR036291">
    <property type="entry name" value="NAD(P)-bd_dom_sf"/>
</dbReference>
<protein>
    <submittedName>
        <fullName evidence="2">NAD(P)-dependent alcohol dehydrogenase</fullName>
    </submittedName>
</protein>
<dbReference type="InterPro" id="IPR013149">
    <property type="entry name" value="ADH-like_C"/>
</dbReference>
<feature type="domain" description="Enoyl reductase (ER)" evidence="1">
    <location>
        <begin position="11"/>
        <end position="335"/>
    </location>
</feature>
<accession>A0A7X0SPX6</accession>
<name>A0A7X0SPX6_9BACL</name>
<dbReference type="Gene3D" id="3.90.180.10">
    <property type="entry name" value="Medium-chain alcohol dehydrogenases, catalytic domain"/>
    <property type="match status" value="1"/>
</dbReference>
<dbReference type="CDD" id="cd08276">
    <property type="entry name" value="MDR7"/>
    <property type="match status" value="1"/>
</dbReference>
<comment type="caution">
    <text evidence="2">The sequence shown here is derived from an EMBL/GenBank/DDBJ whole genome shotgun (WGS) entry which is preliminary data.</text>
</comment>
<dbReference type="Pfam" id="PF08240">
    <property type="entry name" value="ADH_N"/>
    <property type="match status" value="1"/>
</dbReference>
<dbReference type="PANTHER" id="PTHR45033">
    <property type="match status" value="1"/>
</dbReference>
<organism evidence="2 3">
    <name type="scientific">Cohnella zeiphila</name>
    <dbReference type="NCBI Taxonomy" id="2761120"/>
    <lineage>
        <taxon>Bacteria</taxon>
        <taxon>Bacillati</taxon>
        <taxon>Bacillota</taxon>
        <taxon>Bacilli</taxon>
        <taxon>Bacillales</taxon>
        <taxon>Paenibacillaceae</taxon>
        <taxon>Cohnella</taxon>
    </lineage>
</organism>
<dbReference type="InterPro" id="IPR013154">
    <property type="entry name" value="ADH-like_N"/>
</dbReference>
<dbReference type="InterPro" id="IPR011032">
    <property type="entry name" value="GroES-like_sf"/>
</dbReference>
<proteinExistence type="predicted"/>
<dbReference type="SUPFAM" id="SSF51735">
    <property type="entry name" value="NAD(P)-binding Rossmann-fold domains"/>
    <property type="match status" value="1"/>
</dbReference>
<dbReference type="SMART" id="SM00829">
    <property type="entry name" value="PKS_ER"/>
    <property type="match status" value="1"/>
</dbReference>
<dbReference type="AlphaFoldDB" id="A0A7X0SPX6"/>
<dbReference type="PANTHER" id="PTHR45033:SF2">
    <property type="entry name" value="ZINC-TYPE ALCOHOL DEHYDROGENASE-LIKE PROTEIN C1773.06C"/>
    <property type="match status" value="1"/>
</dbReference>
<dbReference type="Gene3D" id="3.40.50.720">
    <property type="entry name" value="NAD(P)-binding Rossmann-like Domain"/>
    <property type="match status" value="1"/>
</dbReference>
<dbReference type="InterPro" id="IPR052711">
    <property type="entry name" value="Zinc_ADH-like"/>
</dbReference>
<dbReference type="RefSeq" id="WP_185131498.1">
    <property type="nucleotide sequence ID" value="NZ_JACJVO010000031.1"/>
</dbReference>
<dbReference type="Pfam" id="PF00107">
    <property type="entry name" value="ADH_zinc_N"/>
    <property type="match status" value="1"/>
</dbReference>
<evidence type="ECO:0000313" key="3">
    <source>
        <dbReference type="Proteomes" id="UP000564644"/>
    </source>
</evidence>
<evidence type="ECO:0000313" key="2">
    <source>
        <dbReference type="EMBL" id="MBB6733841.1"/>
    </source>
</evidence>
<dbReference type="EMBL" id="JACJVO010000031">
    <property type="protein sequence ID" value="MBB6733841.1"/>
    <property type="molecule type" value="Genomic_DNA"/>
</dbReference>
<keyword evidence="3" id="KW-1185">Reference proteome</keyword>
<dbReference type="InterPro" id="IPR020843">
    <property type="entry name" value="ER"/>
</dbReference>
<dbReference type="Proteomes" id="UP000564644">
    <property type="component" value="Unassembled WGS sequence"/>
</dbReference>
<sequence>MKAYWIEGGFGFDHIKETDRPIPSPGPGQALIRMKAVSLNSRDIGVIEGFYEPRRTKPLIPVSDGVGEVVALGEGASKFRVGERVAAIFTQSWTVGEPTQANWTSTLGSPLDGLLAEYAVLSEDGLVRVPEHLTDEEAAALPCAGVTAWHAIVEEGKVGAGDTVVVQGTGGVSLFALQFAKLQGARVIVASGSDEKLERAKSLGADYGINYKRTPDWDRAVLEYTGGTGADHIVDVGGGTTLNRSVSALKVGGQISIVGILSGSAVEDFAIVPAIIRKARLQAINVGSRAMFEKMNLAIAQHRLRPVIDRTFPFERSLEALRHLASGSYFGKICISF</sequence>